<sequence>MQVRAKGEVGLKVSLERVDQEDMVIFRNLYSLYLHDLSRFTENLEIASDGSFQFDGLEVLWDKEGFSPFFIKHSDELIGFLLLLERPLLKKDNDFGINDMFILNKFRGKGFGQQTLERLFMDKPGKYFVIELSENRPAVMFWKKIYRQFHIRFDEREESIDDEPCLVQTFTVGADHPY</sequence>
<dbReference type="AlphaFoldDB" id="A0A1U7PSW9"/>
<dbReference type="Gene3D" id="3.40.630.30">
    <property type="match status" value="1"/>
</dbReference>
<dbReference type="Proteomes" id="UP000187550">
    <property type="component" value="Unassembled WGS sequence"/>
</dbReference>
<dbReference type="PROSITE" id="PS51186">
    <property type="entry name" value="GNAT"/>
    <property type="match status" value="1"/>
</dbReference>
<dbReference type="InterPro" id="IPR016181">
    <property type="entry name" value="Acyl_CoA_acyltransferase"/>
</dbReference>
<reference evidence="3" key="1">
    <citation type="submission" date="2017-01" db="EMBL/GenBank/DDBJ databases">
        <authorList>
            <person name="Varghese N."/>
            <person name="Submissions S."/>
        </authorList>
    </citation>
    <scope>NUCLEOTIDE SEQUENCE [LARGE SCALE GENOMIC DNA]</scope>
    <source>
        <strain evidence="3">MNA4</strain>
    </source>
</reference>
<keyword evidence="3" id="KW-1185">Reference proteome</keyword>
<proteinExistence type="predicted"/>
<dbReference type="SUPFAM" id="SSF55729">
    <property type="entry name" value="Acyl-CoA N-acyltransferases (Nat)"/>
    <property type="match status" value="1"/>
</dbReference>
<dbReference type="EMBL" id="FTPL01000004">
    <property type="protein sequence ID" value="SIT91118.1"/>
    <property type="molecule type" value="Genomic_DNA"/>
</dbReference>
<accession>A0A1U7PSW9</accession>
<feature type="domain" description="N-acetyltransferase" evidence="1">
    <location>
        <begin position="24"/>
        <end position="163"/>
    </location>
</feature>
<dbReference type="InterPro" id="IPR000182">
    <property type="entry name" value="GNAT_dom"/>
</dbReference>
<organism evidence="2 3">
    <name type="scientific">Edaphobacillus lindanitolerans</name>
    <dbReference type="NCBI Taxonomy" id="550447"/>
    <lineage>
        <taxon>Bacteria</taxon>
        <taxon>Bacillati</taxon>
        <taxon>Bacillota</taxon>
        <taxon>Bacilli</taxon>
        <taxon>Bacillales</taxon>
        <taxon>Bacillaceae</taxon>
        <taxon>Edaphobacillus</taxon>
    </lineage>
</organism>
<dbReference type="RefSeq" id="WP_407643876.1">
    <property type="nucleotide sequence ID" value="NZ_FTPL01000004.1"/>
</dbReference>
<gene>
    <name evidence="2" type="ORF">SAMN05428946_2597</name>
</gene>
<evidence type="ECO:0000313" key="3">
    <source>
        <dbReference type="Proteomes" id="UP000187550"/>
    </source>
</evidence>
<dbReference type="GO" id="GO:0016747">
    <property type="term" value="F:acyltransferase activity, transferring groups other than amino-acyl groups"/>
    <property type="evidence" value="ECO:0007669"/>
    <property type="project" value="InterPro"/>
</dbReference>
<protein>
    <submittedName>
        <fullName evidence="2">Predicted acetyltransferase</fullName>
    </submittedName>
</protein>
<dbReference type="Pfam" id="PF00583">
    <property type="entry name" value="Acetyltransf_1"/>
    <property type="match status" value="1"/>
</dbReference>
<evidence type="ECO:0000313" key="2">
    <source>
        <dbReference type="EMBL" id="SIT91118.1"/>
    </source>
</evidence>
<keyword evidence="2" id="KW-0808">Transferase</keyword>
<name>A0A1U7PSW9_9BACI</name>
<evidence type="ECO:0000259" key="1">
    <source>
        <dbReference type="PROSITE" id="PS51186"/>
    </source>
</evidence>
<dbReference type="STRING" id="550447.SAMN05428946_2597"/>